<dbReference type="InterPro" id="IPR006089">
    <property type="entry name" value="Acyl-CoA_DH_CS"/>
</dbReference>
<reference evidence="9 10" key="1">
    <citation type="journal article" date="2014" name="Int. J. Syst. Evol. Microbiol.">
        <title>Complete genome sequence of Corynebacterium casei LMG S-19264T (=DSM 44701T), isolated from a smear-ripened cheese.</title>
        <authorList>
            <consortium name="US DOE Joint Genome Institute (JGI-PGF)"/>
            <person name="Walter F."/>
            <person name="Albersmeier A."/>
            <person name="Kalinowski J."/>
            <person name="Ruckert C."/>
        </authorList>
    </citation>
    <scope>NUCLEOTIDE SEQUENCE [LARGE SCALE GENOMIC DNA]</scope>
    <source>
        <strain evidence="9 10">CGMCC 1.12976</strain>
    </source>
</reference>
<dbReference type="InterPro" id="IPR046373">
    <property type="entry name" value="Acyl-CoA_Oxase/DH_mid-dom_sf"/>
</dbReference>
<dbReference type="Gene3D" id="1.10.540.10">
    <property type="entry name" value="Acyl-CoA dehydrogenase/oxidase, N-terminal domain"/>
    <property type="match status" value="1"/>
</dbReference>
<dbReference type="GO" id="GO:0050660">
    <property type="term" value="F:flavin adenine dinucleotide binding"/>
    <property type="evidence" value="ECO:0007669"/>
    <property type="project" value="InterPro"/>
</dbReference>
<organism evidence="9 10">
    <name type="scientific">Subtercola lobariae</name>
    <dbReference type="NCBI Taxonomy" id="1588641"/>
    <lineage>
        <taxon>Bacteria</taxon>
        <taxon>Bacillati</taxon>
        <taxon>Actinomycetota</taxon>
        <taxon>Actinomycetes</taxon>
        <taxon>Micrococcales</taxon>
        <taxon>Microbacteriaceae</taxon>
        <taxon>Subtercola</taxon>
    </lineage>
</organism>
<dbReference type="Pfam" id="PF02770">
    <property type="entry name" value="Acyl-CoA_dh_M"/>
    <property type="match status" value="1"/>
</dbReference>
<dbReference type="Proteomes" id="UP000598775">
    <property type="component" value="Unassembled WGS sequence"/>
</dbReference>
<dbReference type="Gene3D" id="2.40.110.10">
    <property type="entry name" value="Butyryl-CoA Dehydrogenase, subunit A, domain 2"/>
    <property type="match status" value="1"/>
</dbReference>
<dbReference type="GO" id="GO:0003995">
    <property type="term" value="F:acyl-CoA dehydrogenase activity"/>
    <property type="evidence" value="ECO:0007669"/>
    <property type="project" value="InterPro"/>
</dbReference>
<evidence type="ECO:0000256" key="3">
    <source>
        <dbReference type="ARBA" id="ARBA00022630"/>
    </source>
</evidence>
<comment type="caution">
    <text evidence="9">The sequence shown here is derived from an EMBL/GenBank/DDBJ whole genome shotgun (WGS) entry which is preliminary data.</text>
</comment>
<feature type="domain" description="Acyl-CoA dehydrogenase/oxidase C-terminal" evidence="6">
    <location>
        <begin position="258"/>
        <end position="398"/>
    </location>
</feature>
<dbReference type="InterPro" id="IPR006091">
    <property type="entry name" value="Acyl-CoA_Oxase/DH_mid-dom"/>
</dbReference>
<keyword evidence="5" id="KW-0560">Oxidoreductase</keyword>
<comment type="cofactor">
    <cofactor evidence="1 5">
        <name>FAD</name>
        <dbReference type="ChEBI" id="CHEBI:57692"/>
    </cofactor>
</comment>
<evidence type="ECO:0000259" key="8">
    <source>
        <dbReference type="Pfam" id="PF02771"/>
    </source>
</evidence>
<evidence type="ECO:0000256" key="1">
    <source>
        <dbReference type="ARBA" id="ARBA00001974"/>
    </source>
</evidence>
<dbReference type="Gene3D" id="1.20.140.10">
    <property type="entry name" value="Butyryl-CoA Dehydrogenase, subunit A, domain 3"/>
    <property type="match status" value="1"/>
</dbReference>
<dbReference type="InterPro" id="IPR013786">
    <property type="entry name" value="AcylCoA_DH/ox_N"/>
</dbReference>
<dbReference type="PANTHER" id="PTHR43188:SF1">
    <property type="entry name" value="ACYL-COA DEHYDROGENASE"/>
    <property type="match status" value="1"/>
</dbReference>
<evidence type="ECO:0000256" key="4">
    <source>
        <dbReference type="ARBA" id="ARBA00022827"/>
    </source>
</evidence>
<keyword evidence="3 5" id="KW-0285">Flavoprotein</keyword>
<keyword evidence="10" id="KW-1185">Reference proteome</keyword>
<protein>
    <submittedName>
        <fullName evidence="9">Acyl-CoA dehydrogenase</fullName>
    </submittedName>
</protein>
<evidence type="ECO:0000256" key="2">
    <source>
        <dbReference type="ARBA" id="ARBA00009347"/>
    </source>
</evidence>
<comment type="similarity">
    <text evidence="2 5">Belongs to the acyl-CoA dehydrogenase family.</text>
</comment>
<feature type="domain" description="Acyl-CoA dehydrogenase/oxidase N-terminal" evidence="8">
    <location>
        <begin position="34"/>
        <end position="143"/>
    </location>
</feature>
<dbReference type="Pfam" id="PF02771">
    <property type="entry name" value="Acyl-CoA_dh_N"/>
    <property type="match status" value="1"/>
</dbReference>
<dbReference type="PROSITE" id="PS00073">
    <property type="entry name" value="ACYL_COA_DH_2"/>
    <property type="match status" value="1"/>
</dbReference>
<keyword evidence="4 5" id="KW-0274">FAD</keyword>
<gene>
    <name evidence="9" type="ORF">GCM10011399_14170</name>
</gene>
<dbReference type="SUPFAM" id="SSF56645">
    <property type="entry name" value="Acyl-CoA dehydrogenase NM domain-like"/>
    <property type="match status" value="1"/>
</dbReference>
<dbReference type="InterPro" id="IPR009075">
    <property type="entry name" value="AcylCo_DH/oxidase_C"/>
</dbReference>
<dbReference type="InterPro" id="IPR037069">
    <property type="entry name" value="AcylCoA_DH/ox_N_sf"/>
</dbReference>
<dbReference type="SUPFAM" id="SSF47203">
    <property type="entry name" value="Acyl-CoA dehydrogenase C-terminal domain-like"/>
    <property type="match status" value="1"/>
</dbReference>
<feature type="domain" description="Acyl-CoA oxidase/dehydrogenase middle" evidence="7">
    <location>
        <begin position="148"/>
        <end position="236"/>
    </location>
</feature>
<evidence type="ECO:0000313" key="10">
    <source>
        <dbReference type="Proteomes" id="UP000598775"/>
    </source>
</evidence>
<sequence length="405" mass="43989">MAPAPTPVGTDEPTYELVEPLNPDPAGLFESINDDDRAHWNRARGFVQDEVLPVIADYWDRSEYPLHLVRRLGELDLLRDGINIDGFSAQSKLAAGLVMMEVSRGDGSMATVIAVQGGLALRSIDLLGSDEQKARWMASLARADEYGAFGLTEPTHGSDSVSLETTARTEGDTFVLNGHKKWIGNGSIGGVTVIWARGDDGQVHGYLVEQNTPGYTGRVIERKSALRAIWQAHIELIDAVIPAENKLPGGNSFKDTSRVLLATRLGVAWSALGHAIACYETAVHYAKQRIQFGRPLAASQIVQERLARMLSELTSMQLICFQMTARDEAGTLTSEQASLAKYTCTRTARVIAANARDLMGGNGILLDNRVARHMADIEAIHTYEGTETMQALIIGRSITGVSAFV</sequence>
<evidence type="ECO:0000313" key="9">
    <source>
        <dbReference type="EMBL" id="GGF21617.1"/>
    </source>
</evidence>
<dbReference type="GO" id="GO:0006635">
    <property type="term" value="P:fatty acid beta-oxidation"/>
    <property type="evidence" value="ECO:0007669"/>
    <property type="project" value="InterPro"/>
</dbReference>
<name>A0A917B3S0_9MICO</name>
<dbReference type="RefSeq" id="WP_188675765.1">
    <property type="nucleotide sequence ID" value="NZ_BMGP01000002.1"/>
</dbReference>
<dbReference type="AlphaFoldDB" id="A0A917B3S0"/>
<proteinExistence type="inferred from homology"/>
<dbReference type="EMBL" id="BMGP01000002">
    <property type="protein sequence ID" value="GGF21617.1"/>
    <property type="molecule type" value="Genomic_DNA"/>
</dbReference>
<dbReference type="InterPro" id="IPR045008">
    <property type="entry name" value="ACX4-like"/>
</dbReference>
<dbReference type="InterPro" id="IPR036250">
    <property type="entry name" value="AcylCo_DH-like_C"/>
</dbReference>
<evidence type="ECO:0000259" key="6">
    <source>
        <dbReference type="Pfam" id="PF00441"/>
    </source>
</evidence>
<evidence type="ECO:0000256" key="5">
    <source>
        <dbReference type="RuleBase" id="RU362125"/>
    </source>
</evidence>
<dbReference type="InterPro" id="IPR009100">
    <property type="entry name" value="AcylCoA_DH/oxidase_NM_dom_sf"/>
</dbReference>
<dbReference type="Pfam" id="PF00441">
    <property type="entry name" value="Acyl-CoA_dh_1"/>
    <property type="match status" value="1"/>
</dbReference>
<accession>A0A917B3S0</accession>
<dbReference type="PANTHER" id="PTHR43188">
    <property type="entry name" value="ACYL-COENZYME A OXIDASE"/>
    <property type="match status" value="1"/>
</dbReference>
<evidence type="ECO:0000259" key="7">
    <source>
        <dbReference type="Pfam" id="PF02770"/>
    </source>
</evidence>